<dbReference type="PANTHER" id="PTHR33877">
    <property type="entry name" value="SLL1193 PROTEIN"/>
    <property type="match status" value="1"/>
</dbReference>
<reference evidence="2" key="1">
    <citation type="journal article" date="2015" name="Nature">
        <title>Complex archaea that bridge the gap between prokaryotes and eukaryotes.</title>
        <authorList>
            <person name="Spang A."/>
            <person name="Saw J.H."/>
            <person name="Jorgensen S.L."/>
            <person name="Zaremba-Niedzwiedzka K."/>
            <person name="Martijn J."/>
            <person name="Lind A.E."/>
            <person name="van Eijk R."/>
            <person name="Schleper C."/>
            <person name="Guy L."/>
            <person name="Ettema T.J."/>
        </authorList>
    </citation>
    <scope>NUCLEOTIDE SEQUENCE</scope>
</reference>
<dbReference type="AlphaFoldDB" id="A0A0F9Q265"/>
<dbReference type="GO" id="GO:0008270">
    <property type="term" value="F:zinc ion binding"/>
    <property type="evidence" value="ECO:0007669"/>
    <property type="project" value="InterPro"/>
</dbReference>
<dbReference type="EMBL" id="LAZR01001856">
    <property type="protein sequence ID" value="KKN38025.1"/>
    <property type="molecule type" value="Genomic_DNA"/>
</dbReference>
<organism evidence="2">
    <name type="scientific">marine sediment metagenome</name>
    <dbReference type="NCBI Taxonomy" id="412755"/>
    <lineage>
        <taxon>unclassified sequences</taxon>
        <taxon>metagenomes</taxon>
        <taxon>ecological metagenomes</taxon>
    </lineage>
</organism>
<dbReference type="CDD" id="cd00085">
    <property type="entry name" value="HNHc"/>
    <property type="match status" value="1"/>
</dbReference>
<dbReference type="InterPro" id="IPR003615">
    <property type="entry name" value="HNH_nuc"/>
</dbReference>
<evidence type="ECO:0000259" key="1">
    <source>
        <dbReference type="SMART" id="SM00507"/>
    </source>
</evidence>
<proteinExistence type="predicted"/>
<comment type="caution">
    <text evidence="2">The sequence shown here is derived from an EMBL/GenBank/DDBJ whole genome shotgun (WGS) entry which is preliminary data.</text>
</comment>
<dbReference type="GO" id="GO:0004519">
    <property type="term" value="F:endonuclease activity"/>
    <property type="evidence" value="ECO:0007669"/>
    <property type="project" value="InterPro"/>
</dbReference>
<protein>
    <recommendedName>
        <fullName evidence="1">HNH nuclease domain-containing protein</fullName>
    </recommendedName>
</protein>
<dbReference type="SMART" id="SM00507">
    <property type="entry name" value="HNHc"/>
    <property type="match status" value="1"/>
</dbReference>
<dbReference type="InterPro" id="IPR052892">
    <property type="entry name" value="NA-targeting_endonuclease"/>
</dbReference>
<accession>A0A0F9Q265</accession>
<dbReference type="GO" id="GO:0003676">
    <property type="term" value="F:nucleic acid binding"/>
    <property type="evidence" value="ECO:0007669"/>
    <property type="project" value="InterPro"/>
</dbReference>
<dbReference type="Gene3D" id="1.10.30.50">
    <property type="match status" value="1"/>
</dbReference>
<name>A0A0F9Q265_9ZZZZ</name>
<dbReference type="InterPro" id="IPR029471">
    <property type="entry name" value="HNH_5"/>
</dbReference>
<gene>
    <name evidence="2" type="ORF">LCGC14_0757370</name>
</gene>
<dbReference type="PANTHER" id="PTHR33877:SF2">
    <property type="entry name" value="OS07G0170200 PROTEIN"/>
    <property type="match status" value="1"/>
</dbReference>
<dbReference type="Pfam" id="PF14279">
    <property type="entry name" value="HNH_5"/>
    <property type="match status" value="1"/>
</dbReference>
<sequence length="79" mass="8486">MAKANAAIGKKDRFEIFKRDGFCCAYCGSKSSNLTQDHIIPVARGGAYSVENIVPACSACNTAKGTKEPSIIPAKRLFF</sequence>
<evidence type="ECO:0000313" key="2">
    <source>
        <dbReference type="EMBL" id="KKN38025.1"/>
    </source>
</evidence>
<feature type="domain" description="HNH nuclease" evidence="1">
    <location>
        <begin position="11"/>
        <end position="62"/>
    </location>
</feature>